<gene>
    <name evidence="2" type="ORF">QVD17_00494</name>
</gene>
<reference evidence="2" key="1">
    <citation type="journal article" date="2023" name="bioRxiv">
        <title>Improved chromosome-level genome assembly for marigold (Tagetes erecta).</title>
        <authorList>
            <person name="Jiang F."/>
            <person name="Yuan L."/>
            <person name="Wang S."/>
            <person name="Wang H."/>
            <person name="Xu D."/>
            <person name="Wang A."/>
            <person name="Fan W."/>
        </authorList>
    </citation>
    <scope>NUCLEOTIDE SEQUENCE</scope>
    <source>
        <strain evidence="2">WSJ</strain>
        <tissue evidence="2">Leaf</tissue>
    </source>
</reference>
<sequence>MTTKKKQFHRQTNTINLSLQFINNHDLYSKGYCYAFLISMAYPGALNSLYAVAVWFASYALVAVIGLLQISCFVGISIFNP</sequence>
<dbReference type="EMBL" id="JAUHHV010000001">
    <property type="protein sequence ID" value="KAK1434744.1"/>
    <property type="molecule type" value="Genomic_DNA"/>
</dbReference>
<organism evidence="2 3">
    <name type="scientific">Tagetes erecta</name>
    <name type="common">African marigold</name>
    <dbReference type="NCBI Taxonomy" id="13708"/>
    <lineage>
        <taxon>Eukaryota</taxon>
        <taxon>Viridiplantae</taxon>
        <taxon>Streptophyta</taxon>
        <taxon>Embryophyta</taxon>
        <taxon>Tracheophyta</taxon>
        <taxon>Spermatophyta</taxon>
        <taxon>Magnoliopsida</taxon>
        <taxon>eudicotyledons</taxon>
        <taxon>Gunneridae</taxon>
        <taxon>Pentapetalae</taxon>
        <taxon>asterids</taxon>
        <taxon>campanulids</taxon>
        <taxon>Asterales</taxon>
        <taxon>Asteraceae</taxon>
        <taxon>Asteroideae</taxon>
        <taxon>Heliantheae alliance</taxon>
        <taxon>Tageteae</taxon>
        <taxon>Tagetes</taxon>
    </lineage>
</organism>
<evidence type="ECO:0000313" key="2">
    <source>
        <dbReference type="EMBL" id="KAK1434744.1"/>
    </source>
</evidence>
<name>A0AAD8L3B7_TARER</name>
<feature type="transmembrane region" description="Helical" evidence="1">
    <location>
        <begin position="59"/>
        <end position="79"/>
    </location>
</feature>
<keyword evidence="1" id="KW-0472">Membrane</keyword>
<accession>A0AAD8L3B7</accession>
<protein>
    <submittedName>
        <fullName evidence="2">Uncharacterized protein</fullName>
    </submittedName>
</protein>
<proteinExistence type="predicted"/>
<keyword evidence="3" id="KW-1185">Reference proteome</keyword>
<feature type="transmembrane region" description="Helical" evidence="1">
    <location>
        <begin position="32"/>
        <end position="53"/>
    </location>
</feature>
<evidence type="ECO:0000256" key="1">
    <source>
        <dbReference type="SAM" id="Phobius"/>
    </source>
</evidence>
<evidence type="ECO:0000313" key="3">
    <source>
        <dbReference type="Proteomes" id="UP001229421"/>
    </source>
</evidence>
<keyword evidence="1" id="KW-0812">Transmembrane</keyword>
<comment type="caution">
    <text evidence="2">The sequence shown here is derived from an EMBL/GenBank/DDBJ whole genome shotgun (WGS) entry which is preliminary data.</text>
</comment>
<keyword evidence="1" id="KW-1133">Transmembrane helix</keyword>
<dbReference type="AlphaFoldDB" id="A0AAD8L3B7"/>
<dbReference type="Proteomes" id="UP001229421">
    <property type="component" value="Unassembled WGS sequence"/>
</dbReference>